<dbReference type="KEGG" id="daw:HS1_001053"/>
<gene>
    <name evidence="1" type="ORF">HS1_001053</name>
</gene>
<organism evidence="1 2">
    <name type="scientific">Desulfofervidus auxilii</name>
    <dbReference type="NCBI Taxonomy" id="1621989"/>
    <lineage>
        <taxon>Bacteria</taxon>
        <taxon>Pseudomonadati</taxon>
        <taxon>Thermodesulfobacteriota</taxon>
        <taxon>Candidatus Desulfofervidia</taxon>
        <taxon>Candidatus Desulfofervidales</taxon>
        <taxon>Candidatus Desulfofervidaceae</taxon>
        <taxon>Candidatus Desulfofervidus</taxon>
    </lineage>
</organism>
<dbReference type="Proteomes" id="UP000070560">
    <property type="component" value="Chromosome"/>
</dbReference>
<dbReference type="AlphaFoldDB" id="A0A7U4QK70"/>
<sequence length="92" mass="10441">MKKFLKKVSLFIGGVVAILGISTTGVDANISKQKTESIHQVTENSPLYLEHASVFNSQLGNNVYAWHYSHYSHSSHYSHYSHHSHYSHYSGY</sequence>
<keyword evidence="2" id="KW-1185">Reference proteome</keyword>
<evidence type="ECO:0000313" key="2">
    <source>
        <dbReference type="Proteomes" id="UP000070560"/>
    </source>
</evidence>
<protein>
    <submittedName>
        <fullName evidence="1">Secreted protein</fullName>
    </submittedName>
</protein>
<accession>A0A7U4QK70</accession>
<dbReference type="RefSeq" id="WP_156469403.1">
    <property type="nucleotide sequence ID" value="NZ_CP013015.1"/>
</dbReference>
<name>A0A7U4QK70_DESA2</name>
<proteinExistence type="predicted"/>
<dbReference type="EMBL" id="CP013015">
    <property type="protein sequence ID" value="AMM40857.1"/>
    <property type="molecule type" value="Genomic_DNA"/>
</dbReference>
<evidence type="ECO:0000313" key="1">
    <source>
        <dbReference type="EMBL" id="AMM40857.1"/>
    </source>
</evidence>
<reference evidence="1 2" key="1">
    <citation type="submission" date="2015-10" db="EMBL/GenBank/DDBJ databases">
        <title>Candidatus Desulfofervidus auxilii, a hydrogenotrophic sulfate-reducing bacterium involved in the thermophilic anaerobic oxidation of methane.</title>
        <authorList>
            <person name="Krukenberg V."/>
            <person name="Richter M."/>
            <person name="Wegener G."/>
        </authorList>
    </citation>
    <scope>NUCLEOTIDE SEQUENCE [LARGE SCALE GENOMIC DNA]</scope>
    <source>
        <strain evidence="1 2">HS1</strain>
    </source>
</reference>